<organism evidence="2 3">
    <name type="scientific">Actinomadura luteofluorescens</name>
    <dbReference type="NCBI Taxonomy" id="46163"/>
    <lineage>
        <taxon>Bacteria</taxon>
        <taxon>Bacillati</taxon>
        <taxon>Actinomycetota</taxon>
        <taxon>Actinomycetes</taxon>
        <taxon>Streptosporangiales</taxon>
        <taxon>Thermomonosporaceae</taxon>
        <taxon>Actinomadura</taxon>
    </lineage>
</organism>
<sequence length="117" mass="13344">MAQHIERAQTSTRIHWGKYTGNPAIDKPLTRLMDPTLINKNRYEACKTAPSPRPAGKECDEYPFAATHQGAALQGKGDFSWELVKDTDNSAEGGYRSWWFDNFRIIETDPFWVDIVP</sequence>
<dbReference type="RefSeq" id="WP_179848070.1">
    <property type="nucleotide sequence ID" value="NZ_JACCBA010000001.1"/>
</dbReference>
<comment type="caution">
    <text evidence="2">The sequence shown here is derived from an EMBL/GenBank/DDBJ whole genome shotgun (WGS) entry which is preliminary data.</text>
</comment>
<proteinExistence type="predicted"/>
<gene>
    <name evidence="2" type="ORF">BJY14_007719</name>
</gene>
<dbReference type="Proteomes" id="UP000529783">
    <property type="component" value="Unassembled WGS sequence"/>
</dbReference>
<evidence type="ECO:0000313" key="3">
    <source>
        <dbReference type="Proteomes" id="UP000529783"/>
    </source>
</evidence>
<dbReference type="EMBL" id="JACCBA010000001">
    <property type="protein sequence ID" value="NYD51736.1"/>
    <property type="molecule type" value="Genomic_DNA"/>
</dbReference>
<keyword evidence="3" id="KW-1185">Reference proteome</keyword>
<accession>A0A7Y9EQ66</accession>
<feature type="domain" description="Deoxyribonuclease NucA/NucB" evidence="1">
    <location>
        <begin position="45"/>
        <end position="111"/>
    </location>
</feature>
<protein>
    <recommendedName>
        <fullName evidence="1">Deoxyribonuclease NucA/NucB domain-containing protein</fullName>
    </recommendedName>
</protein>
<dbReference type="Pfam" id="PF14040">
    <property type="entry name" value="DNase_NucA_NucB"/>
    <property type="match status" value="1"/>
</dbReference>
<name>A0A7Y9EQ66_9ACTN</name>
<dbReference type="AlphaFoldDB" id="A0A7Y9EQ66"/>
<dbReference type="InterPro" id="IPR029476">
    <property type="entry name" value="DNase_NucA_NucB"/>
</dbReference>
<evidence type="ECO:0000313" key="2">
    <source>
        <dbReference type="EMBL" id="NYD51736.1"/>
    </source>
</evidence>
<evidence type="ECO:0000259" key="1">
    <source>
        <dbReference type="Pfam" id="PF14040"/>
    </source>
</evidence>
<reference evidence="2 3" key="1">
    <citation type="submission" date="2020-07" db="EMBL/GenBank/DDBJ databases">
        <title>Sequencing the genomes of 1000 actinobacteria strains.</title>
        <authorList>
            <person name="Klenk H.-P."/>
        </authorList>
    </citation>
    <scope>NUCLEOTIDE SEQUENCE [LARGE SCALE GENOMIC DNA]</scope>
    <source>
        <strain evidence="2 3">DSM 40398</strain>
    </source>
</reference>